<dbReference type="FunFam" id="3.40.50.300:FF:000006">
    <property type="entry name" value="DNA-binding transcriptional regulator NtrC"/>
    <property type="match status" value="1"/>
</dbReference>
<dbReference type="CDD" id="cd00009">
    <property type="entry name" value="AAA"/>
    <property type="match status" value="1"/>
</dbReference>
<dbReference type="InterPro" id="IPR025943">
    <property type="entry name" value="Sigma_54_int_dom_ATP-bd_2"/>
</dbReference>
<feature type="domain" description="PAC" evidence="8">
    <location>
        <begin position="80"/>
        <end position="131"/>
    </location>
</feature>
<dbReference type="SMART" id="SM00382">
    <property type="entry name" value="AAA"/>
    <property type="match status" value="1"/>
</dbReference>
<dbReference type="PROSITE" id="PS50113">
    <property type="entry name" value="PAC"/>
    <property type="match status" value="1"/>
</dbReference>
<feature type="domain" description="PAS" evidence="7">
    <location>
        <begin position="12"/>
        <end position="54"/>
    </location>
</feature>
<keyword evidence="3" id="KW-0805">Transcription regulation</keyword>
<dbReference type="PANTHER" id="PTHR32071:SF57">
    <property type="entry name" value="C4-DICARBOXYLATE TRANSPORT TRANSCRIPTIONAL REGULATORY PROTEIN DCTD"/>
    <property type="match status" value="1"/>
</dbReference>
<dbReference type="Pfam" id="PF00158">
    <property type="entry name" value="Sigma54_activat"/>
    <property type="match status" value="1"/>
</dbReference>
<dbReference type="EMBL" id="CP121694">
    <property type="protein sequence ID" value="WRO22813.1"/>
    <property type="molecule type" value="Genomic_DNA"/>
</dbReference>
<dbReference type="PANTHER" id="PTHR32071">
    <property type="entry name" value="TRANSCRIPTIONAL REGULATORY PROTEIN"/>
    <property type="match status" value="1"/>
</dbReference>
<evidence type="ECO:0000256" key="4">
    <source>
        <dbReference type="ARBA" id="ARBA00023125"/>
    </source>
</evidence>
<keyword evidence="5" id="KW-0804">Transcription</keyword>
<organism evidence="9 10">
    <name type="scientific">Metallumcola ferriviriculae</name>
    <dbReference type="NCBI Taxonomy" id="3039180"/>
    <lineage>
        <taxon>Bacteria</taxon>
        <taxon>Bacillati</taxon>
        <taxon>Bacillota</taxon>
        <taxon>Clostridia</taxon>
        <taxon>Neomoorellales</taxon>
        <taxon>Desulfitibacteraceae</taxon>
        <taxon>Metallumcola</taxon>
    </lineage>
</organism>
<dbReference type="AlphaFoldDB" id="A0AAU0UU61"/>
<dbReference type="Gene3D" id="3.40.50.300">
    <property type="entry name" value="P-loop containing nucleotide triphosphate hydrolases"/>
    <property type="match status" value="1"/>
</dbReference>
<evidence type="ECO:0000259" key="6">
    <source>
        <dbReference type="PROSITE" id="PS50045"/>
    </source>
</evidence>
<gene>
    <name evidence="9" type="ORF">MFMK1_002654</name>
</gene>
<dbReference type="SUPFAM" id="SSF46689">
    <property type="entry name" value="Homeodomain-like"/>
    <property type="match status" value="1"/>
</dbReference>
<dbReference type="InterPro" id="IPR025944">
    <property type="entry name" value="Sigma_54_int_dom_CS"/>
</dbReference>
<dbReference type="PROSITE" id="PS00688">
    <property type="entry name" value="SIGMA54_INTERACT_3"/>
    <property type="match status" value="1"/>
</dbReference>
<dbReference type="InterPro" id="IPR000014">
    <property type="entry name" value="PAS"/>
</dbReference>
<protein>
    <submittedName>
        <fullName evidence="9">Sigma 54-interacting transcriptional regulator</fullName>
    </submittedName>
</protein>
<dbReference type="InterPro" id="IPR003593">
    <property type="entry name" value="AAA+_ATPase"/>
</dbReference>
<dbReference type="InterPro" id="IPR002078">
    <property type="entry name" value="Sigma_54_int"/>
</dbReference>
<accession>A0AAU0UU61</accession>
<dbReference type="NCBIfam" id="TIGR00229">
    <property type="entry name" value="sensory_box"/>
    <property type="match status" value="1"/>
</dbReference>
<dbReference type="SUPFAM" id="SSF52540">
    <property type="entry name" value="P-loop containing nucleoside triphosphate hydrolases"/>
    <property type="match status" value="1"/>
</dbReference>
<dbReference type="GO" id="GO:0005524">
    <property type="term" value="F:ATP binding"/>
    <property type="evidence" value="ECO:0007669"/>
    <property type="project" value="UniProtKB-KW"/>
</dbReference>
<dbReference type="PROSITE" id="PS00676">
    <property type="entry name" value="SIGMA54_INTERACT_2"/>
    <property type="match status" value="1"/>
</dbReference>
<dbReference type="PROSITE" id="PS50045">
    <property type="entry name" value="SIGMA54_INTERACT_4"/>
    <property type="match status" value="1"/>
</dbReference>
<dbReference type="Gene3D" id="1.10.8.60">
    <property type="match status" value="1"/>
</dbReference>
<dbReference type="KEGG" id="dbc:MFMK1_002654"/>
<dbReference type="Proteomes" id="UP001329915">
    <property type="component" value="Chromosome"/>
</dbReference>
<evidence type="ECO:0000256" key="5">
    <source>
        <dbReference type="ARBA" id="ARBA00023163"/>
    </source>
</evidence>
<feature type="domain" description="Sigma-54 factor interaction" evidence="6">
    <location>
        <begin position="158"/>
        <end position="388"/>
    </location>
</feature>
<dbReference type="InterPro" id="IPR027417">
    <property type="entry name" value="P-loop_NTPase"/>
</dbReference>
<dbReference type="PROSITE" id="PS50112">
    <property type="entry name" value="PAS"/>
    <property type="match status" value="1"/>
</dbReference>
<keyword evidence="4" id="KW-0238">DNA-binding</keyword>
<keyword evidence="10" id="KW-1185">Reference proteome</keyword>
<dbReference type="SMART" id="SM00091">
    <property type="entry name" value="PAS"/>
    <property type="match status" value="1"/>
</dbReference>
<dbReference type="Gene3D" id="3.30.450.20">
    <property type="entry name" value="PAS domain"/>
    <property type="match status" value="1"/>
</dbReference>
<keyword evidence="2" id="KW-0067">ATP-binding</keyword>
<dbReference type="Pfam" id="PF25601">
    <property type="entry name" value="AAA_lid_14"/>
    <property type="match status" value="1"/>
</dbReference>
<reference evidence="9 10" key="1">
    <citation type="submission" date="2023-04" db="EMBL/GenBank/DDBJ databases">
        <authorList>
            <person name="Hsu D."/>
        </authorList>
    </citation>
    <scope>NUCLEOTIDE SEQUENCE [LARGE SCALE GENOMIC DNA]</scope>
    <source>
        <strain evidence="9 10">MK1</strain>
    </source>
</reference>
<dbReference type="Pfam" id="PF02954">
    <property type="entry name" value="HTH_8"/>
    <property type="match status" value="1"/>
</dbReference>
<dbReference type="GO" id="GO:0006355">
    <property type="term" value="P:regulation of DNA-templated transcription"/>
    <property type="evidence" value="ECO:0007669"/>
    <property type="project" value="InterPro"/>
</dbReference>
<dbReference type="PROSITE" id="PS00675">
    <property type="entry name" value="SIGMA54_INTERACT_1"/>
    <property type="match status" value="1"/>
</dbReference>
<dbReference type="SUPFAM" id="SSF55785">
    <property type="entry name" value="PYP-like sensor domain (PAS domain)"/>
    <property type="match status" value="1"/>
</dbReference>
<dbReference type="InterPro" id="IPR035965">
    <property type="entry name" value="PAS-like_dom_sf"/>
</dbReference>
<evidence type="ECO:0000259" key="7">
    <source>
        <dbReference type="PROSITE" id="PS50112"/>
    </source>
</evidence>
<keyword evidence="1" id="KW-0547">Nucleotide-binding</keyword>
<evidence type="ECO:0000256" key="2">
    <source>
        <dbReference type="ARBA" id="ARBA00022840"/>
    </source>
</evidence>
<proteinExistence type="predicted"/>
<evidence type="ECO:0000259" key="8">
    <source>
        <dbReference type="PROSITE" id="PS50113"/>
    </source>
</evidence>
<sequence length="478" mass="54905">MGSSQKDEAEHYKLQLEALMEHSYDGIYISDGEGNPVNMNEAFAEFIGVSRDELFHLHVSELISKGYIPESVVMEVLEQKKEVTRMINYRTGKETIVTGVPVLNEAGEIFLVICNLRDLTELKTSERELKETKKITEEYRQHIASFFEDIKQQPFGQLIYRSRKMNNIKQKADKVAQVDTNVLITGETGVGKDIIARVIHQLSKRVHQGSFIKVDCASIPEQLLEAELFGYEKGSFTDARKDGKIGRLELASNGTLFLDEIGELPVRLQVKLLNVIQDRKVTRIGGLHAQDINFRVICATNRNLEQMIKEGSFREDLYFRLKVVTIQIPPLRERKEDIRPLAEYYMGVFNKRYDLQKIITEDVMKALMNYDWPGNVRELANVVEQMLVLSSSQNITLVDLPDKILEYQKLECAKVVPEQTHETNYGSNLKESVDKFEKMFIEKIIKESETIKQAADRMGIDVSTLTRKRQKYGIEITK</sequence>
<evidence type="ECO:0000256" key="3">
    <source>
        <dbReference type="ARBA" id="ARBA00023015"/>
    </source>
</evidence>
<dbReference type="InterPro" id="IPR002197">
    <property type="entry name" value="HTH_Fis"/>
</dbReference>
<dbReference type="InterPro" id="IPR009057">
    <property type="entry name" value="Homeodomain-like_sf"/>
</dbReference>
<name>A0AAU0UU61_9FIRM</name>
<dbReference type="InterPro" id="IPR000700">
    <property type="entry name" value="PAS-assoc_C"/>
</dbReference>
<evidence type="ECO:0000313" key="10">
    <source>
        <dbReference type="Proteomes" id="UP001329915"/>
    </source>
</evidence>
<dbReference type="CDD" id="cd00130">
    <property type="entry name" value="PAS"/>
    <property type="match status" value="1"/>
</dbReference>
<dbReference type="Gene3D" id="1.10.10.60">
    <property type="entry name" value="Homeodomain-like"/>
    <property type="match status" value="1"/>
</dbReference>
<dbReference type="InterPro" id="IPR058031">
    <property type="entry name" value="AAA_lid_NorR"/>
</dbReference>
<dbReference type="RefSeq" id="WP_366922210.1">
    <property type="nucleotide sequence ID" value="NZ_CP121694.1"/>
</dbReference>
<evidence type="ECO:0000256" key="1">
    <source>
        <dbReference type="ARBA" id="ARBA00022741"/>
    </source>
</evidence>
<dbReference type="Pfam" id="PF13426">
    <property type="entry name" value="PAS_9"/>
    <property type="match status" value="1"/>
</dbReference>
<dbReference type="InterPro" id="IPR025662">
    <property type="entry name" value="Sigma_54_int_dom_ATP-bd_1"/>
</dbReference>
<evidence type="ECO:0000313" key="9">
    <source>
        <dbReference type="EMBL" id="WRO22813.1"/>
    </source>
</evidence>
<dbReference type="GO" id="GO:0043565">
    <property type="term" value="F:sequence-specific DNA binding"/>
    <property type="evidence" value="ECO:0007669"/>
    <property type="project" value="InterPro"/>
</dbReference>